<evidence type="ECO:0000256" key="8">
    <source>
        <dbReference type="ARBA" id="ARBA00032707"/>
    </source>
</evidence>
<evidence type="ECO:0000256" key="5">
    <source>
        <dbReference type="ARBA" id="ARBA00022801"/>
    </source>
</evidence>
<dbReference type="InterPro" id="IPR000326">
    <property type="entry name" value="PAP2/HPO"/>
</dbReference>
<dbReference type="InterPro" id="IPR036938">
    <property type="entry name" value="PAP2/HPO_sf"/>
</dbReference>
<keyword evidence="6 10" id="KW-1133">Transmembrane helix</keyword>
<sequence length="181" mass="20005">MTPRIPAVFERLDALEWQLCQRLAKTGSQRRYLMVLRVASRLGDWPLWVALILAQPLWHGPAGWQLSVHFTLSALVAIGIYRLIKTRACRERPSITYRTIPCTTAARDRYSFPSGHTLHAVMFSLFTAATAPMVLIVILPLACLIAMSRVGLGLHYISDVIGGAMLGATLAIVALTWLPAI</sequence>
<dbReference type="GO" id="GO:0050380">
    <property type="term" value="F:undecaprenyl-diphosphatase activity"/>
    <property type="evidence" value="ECO:0007669"/>
    <property type="project" value="UniProtKB-EC"/>
</dbReference>
<dbReference type="PANTHER" id="PTHR14969:SF62">
    <property type="entry name" value="DECAPRENYLPHOSPHORYL-5-PHOSPHORIBOSE PHOSPHATASE RV3807C-RELATED"/>
    <property type="match status" value="1"/>
</dbReference>
<keyword evidence="5" id="KW-0378">Hydrolase</keyword>
<evidence type="ECO:0000256" key="6">
    <source>
        <dbReference type="ARBA" id="ARBA00022989"/>
    </source>
</evidence>
<organism evidence="12 13">
    <name type="scientific">Aidingimonas halophila</name>
    <dbReference type="NCBI Taxonomy" id="574349"/>
    <lineage>
        <taxon>Bacteria</taxon>
        <taxon>Pseudomonadati</taxon>
        <taxon>Pseudomonadota</taxon>
        <taxon>Gammaproteobacteria</taxon>
        <taxon>Oceanospirillales</taxon>
        <taxon>Halomonadaceae</taxon>
        <taxon>Aidingimonas</taxon>
    </lineage>
</organism>
<dbReference type="STRING" id="574349.SAMN05443545_105335"/>
<dbReference type="Proteomes" id="UP000198500">
    <property type="component" value="Unassembled WGS sequence"/>
</dbReference>
<protein>
    <recommendedName>
        <fullName evidence="2">undecaprenyl-diphosphate phosphatase</fullName>
        <ecNumber evidence="2">3.6.1.27</ecNumber>
    </recommendedName>
    <alternativeName>
        <fullName evidence="8">Undecaprenyl pyrophosphate phosphatase</fullName>
    </alternativeName>
</protein>
<dbReference type="Pfam" id="PF01569">
    <property type="entry name" value="PAP2"/>
    <property type="match status" value="1"/>
</dbReference>
<comment type="subcellular location">
    <subcellularLocation>
        <location evidence="1">Cell membrane</location>
        <topology evidence="1">Multi-pass membrane protein</topology>
    </subcellularLocation>
</comment>
<gene>
    <name evidence="12" type="ORF">SAMN05443545_105335</name>
</gene>
<name>A0A1H3BVY2_9GAMM</name>
<proteinExistence type="predicted"/>
<dbReference type="EMBL" id="FNNI01000005">
    <property type="protein sequence ID" value="SDX45885.1"/>
    <property type="molecule type" value="Genomic_DNA"/>
</dbReference>
<evidence type="ECO:0000256" key="3">
    <source>
        <dbReference type="ARBA" id="ARBA00022475"/>
    </source>
</evidence>
<feature type="transmembrane region" description="Helical" evidence="10">
    <location>
        <begin position="117"/>
        <end position="147"/>
    </location>
</feature>
<dbReference type="PANTHER" id="PTHR14969">
    <property type="entry name" value="SPHINGOSINE-1-PHOSPHATE PHOSPHOHYDROLASE"/>
    <property type="match status" value="1"/>
</dbReference>
<dbReference type="SUPFAM" id="SSF48317">
    <property type="entry name" value="Acid phosphatase/Vanadium-dependent haloperoxidase"/>
    <property type="match status" value="1"/>
</dbReference>
<feature type="transmembrane region" description="Helical" evidence="10">
    <location>
        <begin position="64"/>
        <end position="84"/>
    </location>
</feature>
<evidence type="ECO:0000256" key="2">
    <source>
        <dbReference type="ARBA" id="ARBA00012374"/>
    </source>
</evidence>
<evidence type="ECO:0000259" key="11">
    <source>
        <dbReference type="SMART" id="SM00014"/>
    </source>
</evidence>
<dbReference type="EC" id="3.6.1.27" evidence="2"/>
<keyword evidence="13" id="KW-1185">Reference proteome</keyword>
<dbReference type="AlphaFoldDB" id="A0A1H3BVY2"/>
<dbReference type="SMART" id="SM00014">
    <property type="entry name" value="acidPPc"/>
    <property type="match status" value="1"/>
</dbReference>
<keyword evidence="7 10" id="KW-0472">Membrane</keyword>
<dbReference type="CDD" id="cd01610">
    <property type="entry name" value="PAP2_like"/>
    <property type="match status" value="1"/>
</dbReference>
<evidence type="ECO:0000256" key="9">
    <source>
        <dbReference type="ARBA" id="ARBA00047594"/>
    </source>
</evidence>
<evidence type="ECO:0000256" key="4">
    <source>
        <dbReference type="ARBA" id="ARBA00022692"/>
    </source>
</evidence>
<feature type="transmembrane region" description="Helical" evidence="10">
    <location>
        <begin position="153"/>
        <end position="178"/>
    </location>
</feature>
<dbReference type="Gene3D" id="1.20.144.10">
    <property type="entry name" value="Phosphatidic acid phosphatase type 2/haloperoxidase"/>
    <property type="match status" value="1"/>
</dbReference>
<dbReference type="GO" id="GO:0005886">
    <property type="term" value="C:plasma membrane"/>
    <property type="evidence" value="ECO:0007669"/>
    <property type="project" value="UniProtKB-SubCell"/>
</dbReference>
<feature type="domain" description="Phosphatidic acid phosphatase type 2/haloperoxidase" evidence="11">
    <location>
        <begin position="65"/>
        <end position="175"/>
    </location>
</feature>
<reference evidence="12 13" key="1">
    <citation type="submission" date="2016-10" db="EMBL/GenBank/DDBJ databases">
        <authorList>
            <person name="de Groot N.N."/>
        </authorList>
    </citation>
    <scope>NUCLEOTIDE SEQUENCE [LARGE SCALE GENOMIC DNA]</scope>
    <source>
        <strain evidence="12 13">DSM 19219</strain>
    </source>
</reference>
<keyword evidence="3" id="KW-1003">Cell membrane</keyword>
<accession>A0A1H3BVY2</accession>
<dbReference type="RefSeq" id="WP_092569886.1">
    <property type="nucleotide sequence ID" value="NZ_BMXH01000003.1"/>
</dbReference>
<evidence type="ECO:0000313" key="12">
    <source>
        <dbReference type="EMBL" id="SDX45885.1"/>
    </source>
</evidence>
<evidence type="ECO:0000313" key="13">
    <source>
        <dbReference type="Proteomes" id="UP000198500"/>
    </source>
</evidence>
<evidence type="ECO:0000256" key="7">
    <source>
        <dbReference type="ARBA" id="ARBA00023136"/>
    </source>
</evidence>
<keyword evidence="4 10" id="KW-0812">Transmembrane</keyword>
<dbReference type="OrthoDB" id="9780507at2"/>
<evidence type="ECO:0000256" key="1">
    <source>
        <dbReference type="ARBA" id="ARBA00004651"/>
    </source>
</evidence>
<evidence type="ECO:0000256" key="10">
    <source>
        <dbReference type="SAM" id="Phobius"/>
    </source>
</evidence>
<comment type="catalytic activity">
    <reaction evidence="9">
        <text>di-trans,octa-cis-undecaprenyl diphosphate + H2O = di-trans,octa-cis-undecaprenyl phosphate + phosphate + H(+)</text>
        <dbReference type="Rhea" id="RHEA:28094"/>
        <dbReference type="ChEBI" id="CHEBI:15377"/>
        <dbReference type="ChEBI" id="CHEBI:15378"/>
        <dbReference type="ChEBI" id="CHEBI:43474"/>
        <dbReference type="ChEBI" id="CHEBI:58405"/>
        <dbReference type="ChEBI" id="CHEBI:60392"/>
        <dbReference type="EC" id="3.6.1.27"/>
    </reaction>
</comment>